<accession>A0A6G8R3H9</accession>
<evidence type="ECO:0000313" key="2">
    <source>
        <dbReference type="Proteomes" id="UP000503454"/>
    </source>
</evidence>
<dbReference type="RefSeq" id="YP_010652482.1">
    <property type="nucleotide sequence ID" value="NC_070786.1"/>
</dbReference>
<evidence type="ECO:0000313" key="1">
    <source>
        <dbReference type="EMBL" id="QIN94726.1"/>
    </source>
</evidence>
<proteinExistence type="predicted"/>
<dbReference type="Proteomes" id="UP000503454">
    <property type="component" value="Segment"/>
</dbReference>
<dbReference type="EMBL" id="MT024872">
    <property type="protein sequence ID" value="QIN94726.1"/>
    <property type="molecule type" value="Genomic_DNA"/>
</dbReference>
<protein>
    <submittedName>
        <fullName evidence="1">Uncharacterized protein</fullName>
    </submittedName>
</protein>
<dbReference type="KEGG" id="vg:77928301"/>
<keyword evidence="2" id="KW-1185">Reference proteome</keyword>
<gene>
    <name evidence="1" type="primary">202</name>
    <name evidence="1" type="ORF">SEA_MUNTAHA_202</name>
</gene>
<dbReference type="GeneID" id="77928301"/>
<name>A0A6G8R3H9_9CAUD</name>
<sequence length="93" mass="10806">MAYNLFYGQLREGAERIFNKGYEDMTGQGKDPAGWILKTLRKYGALDVLGEFYKKGRKPQREAGANRHYVAGYYDALADLTRYIQREMDNENE</sequence>
<organism evidence="1 2">
    <name type="scientific">Streptomyces phage Muntaha</name>
    <dbReference type="NCBI Taxonomy" id="2713269"/>
    <lineage>
        <taxon>Viruses</taxon>
        <taxon>Duplodnaviria</taxon>
        <taxon>Heunggongvirae</taxon>
        <taxon>Uroviricota</taxon>
        <taxon>Caudoviricetes</taxon>
        <taxon>Stanwilliamsviridae</taxon>
        <taxon>Loccivirinae</taxon>
        <taxon>Wakandavirus</taxon>
        <taxon>Wakandavirus muntaha</taxon>
    </lineage>
</organism>
<reference evidence="1 2" key="1">
    <citation type="submission" date="2020-02" db="EMBL/GenBank/DDBJ databases">
        <authorList>
            <person name="Yaqubi I.B."/>
            <person name="Almaguer A.N."/>
            <person name="Torres S.A."/>
            <person name="Nayek S."/>
            <person name="Bhuiyan S."/>
            <person name="Hughes L.E."/>
            <person name="Garlena R.A."/>
            <person name="Russell D.A."/>
            <person name="Pope W.H."/>
            <person name="Jacobs-Sera D."/>
            <person name="Hatfull G.F."/>
        </authorList>
    </citation>
    <scope>NUCLEOTIDE SEQUENCE [LARGE SCALE GENOMIC DNA]</scope>
</reference>